<organism evidence="1 2">
    <name type="scientific">Paenibacillus alba</name>
    <dbReference type="NCBI Taxonomy" id="1197127"/>
    <lineage>
        <taxon>Bacteria</taxon>
        <taxon>Bacillati</taxon>
        <taxon>Bacillota</taxon>
        <taxon>Bacilli</taxon>
        <taxon>Bacillales</taxon>
        <taxon>Paenibacillaceae</taxon>
        <taxon>Paenibacillus</taxon>
    </lineage>
</organism>
<dbReference type="Proteomes" id="UP001338137">
    <property type="component" value="Unassembled WGS sequence"/>
</dbReference>
<keyword evidence="2" id="KW-1185">Reference proteome</keyword>
<dbReference type="SUPFAM" id="SSF51445">
    <property type="entry name" value="(Trans)glycosidases"/>
    <property type="match status" value="1"/>
</dbReference>
<proteinExistence type="predicted"/>
<dbReference type="Gene3D" id="3.20.20.80">
    <property type="entry name" value="Glycosidases"/>
    <property type="match status" value="1"/>
</dbReference>
<evidence type="ECO:0000313" key="2">
    <source>
        <dbReference type="Proteomes" id="UP001338137"/>
    </source>
</evidence>
<dbReference type="InterPro" id="IPR017853">
    <property type="entry name" value="GH"/>
</dbReference>
<evidence type="ECO:0000313" key="1">
    <source>
        <dbReference type="EMBL" id="MEC0225744.1"/>
    </source>
</evidence>
<evidence type="ECO:0008006" key="3">
    <source>
        <dbReference type="Google" id="ProtNLM"/>
    </source>
</evidence>
<accession>A0ABU6FYX8</accession>
<name>A0ABU6FYX8_9BACL</name>
<dbReference type="PANTHER" id="PTHR12631">
    <property type="entry name" value="ALPHA-L-IDURONIDASE"/>
    <property type="match status" value="1"/>
</dbReference>
<protein>
    <recommendedName>
        <fullName evidence="3">Asl1-like glycosyl hydrolase catalytic domain-containing protein</fullName>
    </recommendedName>
</protein>
<dbReference type="PANTHER" id="PTHR12631:SF10">
    <property type="entry name" value="BETA-XYLOSIDASE-LIKE PROTEIN-RELATED"/>
    <property type="match status" value="1"/>
</dbReference>
<sequence>MDPEARMAFANYGKQVLAQYPQIGQVEIWNEPDIPTFGKGLTTEAEKVDFYFNLLKTSYEQIHPDYPNVKITGFVFGDQGSDSFLESLYQKGALNYLSEYSFHAYPKNPEDIVTDINRHRNIMKKYNNNQTIPMNLSETGFTNPPILKILREHTD</sequence>
<dbReference type="InterPro" id="IPR051923">
    <property type="entry name" value="Glycosyl_Hydrolase_39"/>
</dbReference>
<gene>
    <name evidence="1" type="ORF">P4I72_01225</name>
</gene>
<comment type="caution">
    <text evidence="1">The sequence shown here is derived from an EMBL/GenBank/DDBJ whole genome shotgun (WGS) entry which is preliminary data.</text>
</comment>
<reference evidence="1 2" key="1">
    <citation type="submission" date="2023-03" db="EMBL/GenBank/DDBJ databases">
        <title>Bacillus Genome Sequencing.</title>
        <authorList>
            <person name="Dunlap C."/>
        </authorList>
    </citation>
    <scope>NUCLEOTIDE SEQUENCE [LARGE SCALE GENOMIC DNA]</scope>
    <source>
        <strain evidence="1 2">BD-533</strain>
    </source>
</reference>
<dbReference type="EMBL" id="JARLKY010000002">
    <property type="protein sequence ID" value="MEC0225744.1"/>
    <property type="molecule type" value="Genomic_DNA"/>
</dbReference>
<dbReference type="RefSeq" id="WP_326070177.1">
    <property type="nucleotide sequence ID" value="NZ_JARLKY010000002.1"/>
</dbReference>